<evidence type="ECO:0000313" key="2">
    <source>
        <dbReference type="EMBL" id="AQT47842.1"/>
    </source>
</evidence>
<name>A0A1U9MJJ4_9HYPH</name>
<dbReference type="RefSeq" id="WP_077993186.1">
    <property type="nucleotide sequence ID" value="NZ_CP015625.1"/>
</dbReference>
<evidence type="ECO:0000313" key="3">
    <source>
        <dbReference type="Proteomes" id="UP000189632"/>
    </source>
</evidence>
<dbReference type="STRING" id="1686310.BBC0244_017470"/>
<dbReference type="GO" id="GO:0016787">
    <property type="term" value="F:hydrolase activity"/>
    <property type="evidence" value="ECO:0007669"/>
    <property type="project" value="UniProtKB-KW"/>
</dbReference>
<dbReference type="EMBL" id="CP015625">
    <property type="protein sequence ID" value="AQT47842.1"/>
    <property type="molecule type" value="Genomic_DNA"/>
</dbReference>
<accession>A0A1U9MJJ4</accession>
<protein>
    <submittedName>
        <fullName evidence="2">Haloacid dehalogenase-like hydrolase</fullName>
    </submittedName>
</protein>
<dbReference type="InterPro" id="IPR023214">
    <property type="entry name" value="HAD_sf"/>
</dbReference>
<dbReference type="Proteomes" id="UP000189632">
    <property type="component" value="Chromosome"/>
</dbReference>
<keyword evidence="1" id="KW-0175">Coiled coil</keyword>
<gene>
    <name evidence="2" type="ORF">BBC0122_017430</name>
</gene>
<feature type="coiled-coil region" evidence="1">
    <location>
        <begin position="270"/>
        <end position="311"/>
    </location>
</feature>
<dbReference type="OrthoDB" id="9785423at2"/>
<dbReference type="Gene3D" id="3.40.50.1000">
    <property type="entry name" value="HAD superfamily/HAD-like"/>
    <property type="match status" value="1"/>
</dbReference>
<dbReference type="AlphaFoldDB" id="A0A1U9MJJ4"/>
<dbReference type="Pfam" id="PF12710">
    <property type="entry name" value="HAD"/>
    <property type="match status" value="1"/>
</dbReference>
<proteinExistence type="predicted"/>
<reference evidence="2 3" key="1">
    <citation type="submission" date="2016-11" db="EMBL/GenBank/DDBJ databases">
        <title>Comparative genomics of Bartonella apis.</title>
        <authorList>
            <person name="Engel P."/>
        </authorList>
    </citation>
    <scope>NUCLEOTIDE SEQUENCE [LARGE SCALE GENOMIC DNA]</scope>
    <source>
        <strain evidence="2 3">BBC0122</strain>
    </source>
</reference>
<dbReference type="KEGG" id="bapi:BBC0122_017430"/>
<dbReference type="InterPro" id="IPR036412">
    <property type="entry name" value="HAD-like_sf"/>
</dbReference>
<dbReference type="SUPFAM" id="SSF56784">
    <property type="entry name" value="HAD-like"/>
    <property type="match status" value="1"/>
</dbReference>
<evidence type="ECO:0000256" key="1">
    <source>
        <dbReference type="SAM" id="Coils"/>
    </source>
</evidence>
<organism evidence="2 3">
    <name type="scientific">Bartonella choladocola</name>
    <dbReference type="NCBI Taxonomy" id="2750995"/>
    <lineage>
        <taxon>Bacteria</taxon>
        <taxon>Pseudomonadati</taxon>
        <taxon>Pseudomonadota</taxon>
        <taxon>Alphaproteobacteria</taxon>
        <taxon>Hyphomicrobiales</taxon>
        <taxon>Bartonellaceae</taxon>
        <taxon>Bartonella</taxon>
    </lineage>
</organism>
<sequence length="317" mass="35513">MTNNKPEMAIAYDFDGTLADGNMQEAQFLPNIGMKPKDFWEEVNQLAKENQGDNVLIYMSRMLRKAEAAEVPVRLEDFKKLGETVKLFKGVESWFQRINVYGKSKGVEVKHYLLSSGNYEIIAGTAIAKEFTEIYASKFLFDANGVAFSPALAVNYTTKTQYLFRINKGAFDLSDDVKVNQYVNKADRPVPFENMVYIGDGTTDVPCFRLVKDQGGLSIAVYKANKNGAHETASKYIADGRVQCVLPANYSEGSKLEEVIKANIDVVAARSALKNRLEKTNKGMETVNEKLEKALNEIERLKQELEKTKTTLPKTAE</sequence>
<keyword evidence="2" id="KW-0378">Hydrolase</keyword>
<dbReference type="CDD" id="cd01427">
    <property type="entry name" value="HAD_like"/>
    <property type="match status" value="1"/>
</dbReference>
<keyword evidence="3" id="KW-1185">Reference proteome</keyword>